<dbReference type="Pfam" id="PF07369">
    <property type="entry name" value="DUF1488"/>
    <property type="match status" value="1"/>
</dbReference>
<accession>A0A2A2MCY6</accession>
<dbReference type="OrthoDB" id="6465020at2"/>
<protein>
    <submittedName>
        <fullName evidence="1">DUF1488 domain-containing protein</fullName>
    </submittedName>
</protein>
<dbReference type="GeneID" id="69640343"/>
<sequence>MNQAIQFPDQEEWDAKKRAVLFPATSNGFQICCAIYIDELKRMVEDPVNHDPLALFRSLRWDLEDLAEQKILNEDYNDDGWIWISGCER</sequence>
<proteinExistence type="predicted"/>
<dbReference type="Proteomes" id="UP000218796">
    <property type="component" value="Unassembled WGS sequence"/>
</dbReference>
<dbReference type="InterPro" id="IPR009962">
    <property type="entry name" value="DUF1488"/>
</dbReference>
<evidence type="ECO:0000313" key="2">
    <source>
        <dbReference type="Proteomes" id="UP000218796"/>
    </source>
</evidence>
<dbReference type="AlphaFoldDB" id="A0A2A2MCY6"/>
<gene>
    <name evidence="1" type="ORF">CJD50_10990</name>
</gene>
<comment type="caution">
    <text evidence="1">The sequence shown here is derived from an EMBL/GenBank/DDBJ whole genome shotgun (WGS) entry which is preliminary data.</text>
</comment>
<organism evidence="1 2">
    <name type="scientific">Hafnia paralvei</name>
    <dbReference type="NCBI Taxonomy" id="546367"/>
    <lineage>
        <taxon>Bacteria</taxon>
        <taxon>Pseudomonadati</taxon>
        <taxon>Pseudomonadota</taxon>
        <taxon>Gammaproteobacteria</taxon>
        <taxon>Enterobacterales</taxon>
        <taxon>Hafniaceae</taxon>
        <taxon>Hafnia</taxon>
    </lineage>
</organism>
<dbReference type="RefSeq" id="WP_008815448.1">
    <property type="nucleotide sequence ID" value="NZ_CAUFSP010000011.1"/>
</dbReference>
<dbReference type="KEGG" id="hpar:AL518_06450"/>
<name>A0A2A2MCY6_9GAMM</name>
<evidence type="ECO:0000313" key="1">
    <source>
        <dbReference type="EMBL" id="PAV96226.1"/>
    </source>
</evidence>
<dbReference type="Gene3D" id="3.30.160.140">
    <property type="entry name" value="Shew3726-like"/>
    <property type="match status" value="1"/>
</dbReference>
<dbReference type="EMBL" id="NQMS01000004">
    <property type="protein sequence ID" value="PAV96226.1"/>
    <property type="molecule type" value="Genomic_DNA"/>
</dbReference>
<dbReference type="InterPro" id="IPR036692">
    <property type="entry name" value="Shew3726-like_sf"/>
</dbReference>
<keyword evidence="2" id="KW-1185">Reference proteome</keyword>
<dbReference type="SUPFAM" id="SSF160272">
    <property type="entry name" value="Shew3726-like"/>
    <property type="match status" value="1"/>
</dbReference>
<reference evidence="1 2" key="1">
    <citation type="submission" date="2017-08" db="EMBL/GenBank/DDBJ databases">
        <title>Draft Genome Sequence of Hafnia alvei CITHA-6 Isolated from Raw Bovine Milk.</title>
        <authorList>
            <person name="Culligan E.P."/>
            <person name="Mcsweeney A."/>
            <person name="O'Doherty C."/>
            <person name="Gleeson E."/>
            <person name="O'Riordan D."/>
            <person name="Sleator R.D."/>
        </authorList>
    </citation>
    <scope>NUCLEOTIDE SEQUENCE [LARGE SCALE GENOMIC DNA]</scope>
    <source>
        <strain evidence="1 2">CITHA-6</strain>
    </source>
</reference>